<feature type="signal peptide" evidence="2">
    <location>
        <begin position="1"/>
        <end position="24"/>
    </location>
</feature>
<dbReference type="STRING" id="1798664.A3C93_00855"/>
<organism evidence="3 4">
    <name type="scientific">Candidatus Lloydbacteria bacterium RIFCSPHIGHO2_02_FULL_54_17</name>
    <dbReference type="NCBI Taxonomy" id="1798664"/>
    <lineage>
        <taxon>Bacteria</taxon>
        <taxon>Candidatus Lloydiibacteriota</taxon>
    </lineage>
</organism>
<reference evidence="3 4" key="1">
    <citation type="journal article" date="2016" name="Nat. Commun.">
        <title>Thousands of microbial genomes shed light on interconnected biogeochemical processes in an aquifer system.</title>
        <authorList>
            <person name="Anantharaman K."/>
            <person name="Brown C.T."/>
            <person name="Hug L.A."/>
            <person name="Sharon I."/>
            <person name="Castelle C.J."/>
            <person name="Probst A.J."/>
            <person name="Thomas B.C."/>
            <person name="Singh A."/>
            <person name="Wilkins M.J."/>
            <person name="Karaoz U."/>
            <person name="Brodie E.L."/>
            <person name="Williams K.H."/>
            <person name="Hubbard S.S."/>
            <person name="Banfield J.F."/>
        </authorList>
    </citation>
    <scope>NUCLEOTIDE SEQUENCE [LARGE SCALE GENOMIC DNA]</scope>
</reference>
<keyword evidence="2" id="KW-0732">Signal</keyword>
<keyword evidence="1" id="KW-1133">Transmembrane helix</keyword>
<evidence type="ECO:0000256" key="2">
    <source>
        <dbReference type="SAM" id="SignalP"/>
    </source>
</evidence>
<evidence type="ECO:0000313" key="3">
    <source>
        <dbReference type="EMBL" id="OGZ13186.1"/>
    </source>
</evidence>
<dbReference type="AlphaFoldDB" id="A0A1G2DHZ8"/>
<feature type="chain" id="PRO_5009582583" description="Gram-positive cocci surface proteins LPxTG domain-containing protein" evidence="2">
    <location>
        <begin position="25"/>
        <end position="123"/>
    </location>
</feature>
<comment type="caution">
    <text evidence="3">The sequence shown here is derived from an EMBL/GenBank/DDBJ whole genome shotgun (WGS) entry which is preliminary data.</text>
</comment>
<sequence>MKFFKFVLALTTLATPFFGSPVLAATYPATCPAEAQGIVEAVGGCAAISPTDYSAIYGKCCAVEGAPPQPEPSCCPSPEPTPTYDEESAPITLAGVVILVGLLSGAFVGIRALMRSRKKGVGK</sequence>
<accession>A0A1G2DHZ8</accession>
<dbReference type="EMBL" id="MHLO01000007">
    <property type="protein sequence ID" value="OGZ13186.1"/>
    <property type="molecule type" value="Genomic_DNA"/>
</dbReference>
<evidence type="ECO:0000313" key="4">
    <source>
        <dbReference type="Proteomes" id="UP000178636"/>
    </source>
</evidence>
<dbReference type="Proteomes" id="UP000178636">
    <property type="component" value="Unassembled WGS sequence"/>
</dbReference>
<keyword evidence="1" id="KW-0812">Transmembrane</keyword>
<keyword evidence="1" id="KW-0472">Membrane</keyword>
<gene>
    <name evidence="3" type="ORF">A3C93_00855</name>
</gene>
<proteinExistence type="predicted"/>
<evidence type="ECO:0000256" key="1">
    <source>
        <dbReference type="SAM" id="Phobius"/>
    </source>
</evidence>
<protein>
    <recommendedName>
        <fullName evidence="5">Gram-positive cocci surface proteins LPxTG domain-containing protein</fullName>
    </recommendedName>
</protein>
<feature type="transmembrane region" description="Helical" evidence="1">
    <location>
        <begin position="91"/>
        <end position="114"/>
    </location>
</feature>
<name>A0A1G2DHZ8_9BACT</name>
<evidence type="ECO:0008006" key="5">
    <source>
        <dbReference type="Google" id="ProtNLM"/>
    </source>
</evidence>